<evidence type="ECO:0000256" key="3">
    <source>
        <dbReference type="ARBA" id="ARBA00011270"/>
    </source>
</evidence>
<dbReference type="Gene3D" id="3.20.20.70">
    <property type="entry name" value="Aldolase class I"/>
    <property type="match status" value="1"/>
</dbReference>
<evidence type="ECO:0000256" key="7">
    <source>
        <dbReference type="ARBA" id="ARBA00023141"/>
    </source>
</evidence>
<dbReference type="InterPro" id="IPR013785">
    <property type="entry name" value="Aldolase_TIM"/>
</dbReference>
<organism evidence="10">
    <name type="scientific">hydrothermal vent metagenome</name>
    <dbReference type="NCBI Taxonomy" id="652676"/>
    <lineage>
        <taxon>unclassified sequences</taxon>
        <taxon>metagenomes</taxon>
        <taxon>ecological metagenomes</taxon>
    </lineage>
</organism>
<dbReference type="PROSITE" id="PS00167">
    <property type="entry name" value="TRP_SYNTHASE_ALPHA"/>
    <property type="match status" value="1"/>
</dbReference>
<comment type="function">
    <text evidence="1">The alpha subunit is responsible for the aldol cleavage of indoleglycerol phosphate to indole and glyceraldehyde 3-phosphate.</text>
</comment>
<proteinExistence type="inferred from homology"/>
<comment type="pathway">
    <text evidence="2">Amino-acid biosynthesis; L-tryptophan biosynthesis; L-tryptophan from chorismate: step 5/5.</text>
</comment>
<keyword evidence="8 10" id="KW-0456">Lyase</keyword>
<dbReference type="GO" id="GO:0005829">
    <property type="term" value="C:cytosol"/>
    <property type="evidence" value="ECO:0007669"/>
    <property type="project" value="TreeGrafter"/>
</dbReference>
<dbReference type="InterPro" id="IPR011060">
    <property type="entry name" value="RibuloseP-bd_barrel"/>
</dbReference>
<dbReference type="GO" id="GO:0004834">
    <property type="term" value="F:tryptophan synthase activity"/>
    <property type="evidence" value="ECO:0007669"/>
    <property type="project" value="UniProtKB-EC"/>
</dbReference>
<keyword evidence="6" id="KW-0822">Tryptophan biosynthesis</keyword>
<accession>A0A3B0R6J1</accession>
<dbReference type="EC" id="4.2.1.20" evidence="4"/>
<keyword evidence="7" id="KW-0057">Aromatic amino acid biosynthesis</keyword>
<name>A0A3B0R6J1_9ZZZZ</name>
<dbReference type="InterPro" id="IPR018204">
    <property type="entry name" value="Trp_synthase_alpha_AS"/>
</dbReference>
<dbReference type="CDD" id="cd04724">
    <property type="entry name" value="Tryptophan_synthase_alpha"/>
    <property type="match status" value="1"/>
</dbReference>
<dbReference type="UniPathway" id="UPA00035">
    <property type="reaction ID" value="UER00044"/>
</dbReference>
<keyword evidence="5" id="KW-0028">Amino-acid biosynthesis</keyword>
<dbReference type="SUPFAM" id="SSF51366">
    <property type="entry name" value="Ribulose-phoshate binding barrel"/>
    <property type="match status" value="1"/>
</dbReference>
<protein>
    <recommendedName>
        <fullName evidence="4">tryptophan synthase</fullName>
        <ecNumber evidence="4">4.2.1.20</ecNumber>
    </recommendedName>
</protein>
<evidence type="ECO:0000256" key="9">
    <source>
        <dbReference type="ARBA" id="ARBA00049047"/>
    </source>
</evidence>
<dbReference type="PANTHER" id="PTHR43406:SF1">
    <property type="entry name" value="TRYPTOPHAN SYNTHASE ALPHA CHAIN, CHLOROPLASTIC"/>
    <property type="match status" value="1"/>
</dbReference>
<reference evidence="10" key="1">
    <citation type="submission" date="2018-06" db="EMBL/GenBank/DDBJ databases">
        <authorList>
            <person name="Zhirakovskaya E."/>
        </authorList>
    </citation>
    <scope>NUCLEOTIDE SEQUENCE</scope>
</reference>
<sequence>MKKIDRKNGSRIEALFASLKEKKEKALITFITAGDPDLPTTKKIILELVDKGADIIELGIPFSDPMADGPTIQLASERALASGTTTAKVLSLVKEVRRDGCTAPVVLFGYYNPIFVYGLERFARDARRAGADGVLIVDLPPEESGDLKDALEDQGLDFVYLLTPTSDASRIKLVAGKASGFVYYVSVAGVTGARKKLATSLQAAVKKVKAGIDLPIGVGFGISTPEQAKSAARGAEGVIVGSAIVNIIAKLGSGKGPANAKATTKMVAEVGRFTKGLKTALR</sequence>
<comment type="subunit">
    <text evidence="3">Tetramer of two alpha and two beta chains.</text>
</comment>
<dbReference type="NCBIfam" id="TIGR00262">
    <property type="entry name" value="trpA"/>
    <property type="match status" value="1"/>
</dbReference>
<evidence type="ECO:0000256" key="8">
    <source>
        <dbReference type="ARBA" id="ARBA00023239"/>
    </source>
</evidence>
<evidence type="ECO:0000256" key="4">
    <source>
        <dbReference type="ARBA" id="ARBA00012043"/>
    </source>
</evidence>
<dbReference type="InterPro" id="IPR002028">
    <property type="entry name" value="Trp_synthase_suA"/>
</dbReference>
<evidence type="ECO:0000256" key="2">
    <source>
        <dbReference type="ARBA" id="ARBA00004733"/>
    </source>
</evidence>
<dbReference type="HAMAP" id="MF_00131">
    <property type="entry name" value="Trp_synth_alpha"/>
    <property type="match status" value="1"/>
</dbReference>
<evidence type="ECO:0000313" key="10">
    <source>
        <dbReference type="EMBL" id="VAV83478.1"/>
    </source>
</evidence>
<evidence type="ECO:0000256" key="5">
    <source>
        <dbReference type="ARBA" id="ARBA00022605"/>
    </source>
</evidence>
<evidence type="ECO:0000256" key="6">
    <source>
        <dbReference type="ARBA" id="ARBA00022822"/>
    </source>
</evidence>
<dbReference type="EMBL" id="UOEA01000042">
    <property type="protein sequence ID" value="VAV83478.1"/>
    <property type="molecule type" value="Genomic_DNA"/>
</dbReference>
<evidence type="ECO:0000256" key="1">
    <source>
        <dbReference type="ARBA" id="ARBA00003365"/>
    </source>
</evidence>
<dbReference type="PANTHER" id="PTHR43406">
    <property type="entry name" value="TRYPTOPHAN SYNTHASE, ALPHA CHAIN"/>
    <property type="match status" value="1"/>
</dbReference>
<dbReference type="FunFam" id="3.20.20.70:FF:000037">
    <property type="entry name" value="Tryptophan synthase alpha chain"/>
    <property type="match status" value="1"/>
</dbReference>
<dbReference type="AlphaFoldDB" id="A0A3B0R6J1"/>
<dbReference type="Pfam" id="PF00290">
    <property type="entry name" value="Trp_syntA"/>
    <property type="match status" value="1"/>
</dbReference>
<comment type="catalytic activity">
    <reaction evidence="9">
        <text>(1S,2R)-1-C-(indol-3-yl)glycerol 3-phosphate + L-serine = D-glyceraldehyde 3-phosphate + L-tryptophan + H2O</text>
        <dbReference type="Rhea" id="RHEA:10532"/>
        <dbReference type="ChEBI" id="CHEBI:15377"/>
        <dbReference type="ChEBI" id="CHEBI:33384"/>
        <dbReference type="ChEBI" id="CHEBI:57912"/>
        <dbReference type="ChEBI" id="CHEBI:58866"/>
        <dbReference type="ChEBI" id="CHEBI:59776"/>
        <dbReference type="EC" id="4.2.1.20"/>
    </reaction>
</comment>
<gene>
    <name evidence="10" type="ORF">MNBD_DELTA01-1418</name>
</gene>